<keyword evidence="4" id="KW-1185">Reference proteome</keyword>
<proteinExistence type="predicted"/>
<feature type="domain" description="Amidohydrolase-related" evidence="2">
    <location>
        <begin position="103"/>
        <end position="386"/>
    </location>
</feature>
<dbReference type="OrthoDB" id="149172at2"/>
<reference evidence="4" key="1">
    <citation type="submission" date="2018-09" db="EMBL/GenBank/DDBJ databases">
        <authorList>
            <person name="Zhu H."/>
        </authorList>
    </citation>
    <scope>NUCLEOTIDE SEQUENCE [LARGE SCALE GENOMIC DNA]</scope>
    <source>
        <strain evidence="4">K1R23-30</strain>
    </source>
</reference>
<dbReference type="PANTHER" id="PTHR21240">
    <property type="entry name" value="2-AMINO-3-CARBOXYLMUCONATE-6-SEMIALDEHYDE DECARBOXYLASE"/>
    <property type="match status" value="1"/>
</dbReference>
<dbReference type="Gene3D" id="3.20.20.140">
    <property type="entry name" value="Metal-dependent hydrolases"/>
    <property type="match status" value="1"/>
</dbReference>
<sequence length="395" mass="44794">MTAVTYPIYDADRHFYEPPEAFLRHLPKKFKKEFQYVQVNGRTKLAVGGMLSDYIPNPTFEVVAAPGAHEKWYRGQNPEGLSLREITGEPIASQAAFNNGDAHLKVMDEQKIHAGLFLPTLASVIEERLAQRPEVIHALLHSVNQWTAEECGFARDNRLFPVPMINLADVDEACKELDFLLASGARVIGIRPAPVSGLKGGRSMGFEEFDPFWARINEAKVFVVLHVSDSGYDKVYQWWTAGGKGEFRPFEKDPFGEILDWMGRPIADTLAALICHGVFDRFPNVRVASLENGSSWLEPLLQRMEATYHKMPKTFRRNPVETFRQHVYVAPFYEDPIDKVIELIGVERVLFGSDWPHPEGLAHPLDFFKDISNLNATQTQRIMSTNLKELLEGVR</sequence>
<protein>
    <submittedName>
        <fullName evidence="3">Amidohydrolase</fullName>
    </submittedName>
</protein>
<evidence type="ECO:0000259" key="2">
    <source>
        <dbReference type="Pfam" id="PF04909"/>
    </source>
</evidence>
<dbReference type="InterPro" id="IPR032465">
    <property type="entry name" value="ACMSD"/>
</dbReference>
<dbReference type="PANTHER" id="PTHR21240:SF28">
    <property type="entry name" value="ISO-OROTATE DECARBOXYLASE (EUROFUNG)"/>
    <property type="match status" value="1"/>
</dbReference>
<evidence type="ECO:0000256" key="1">
    <source>
        <dbReference type="ARBA" id="ARBA00023239"/>
    </source>
</evidence>
<evidence type="ECO:0000313" key="3">
    <source>
        <dbReference type="EMBL" id="RJF91662.1"/>
    </source>
</evidence>
<organism evidence="3 4">
    <name type="scientific">Noviherbaspirillum saxi</name>
    <dbReference type="NCBI Taxonomy" id="2320863"/>
    <lineage>
        <taxon>Bacteria</taxon>
        <taxon>Pseudomonadati</taxon>
        <taxon>Pseudomonadota</taxon>
        <taxon>Betaproteobacteria</taxon>
        <taxon>Burkholderiales</taxon>
        <taxon>Oxalobacteraceae</taxon>
        <taxon>Noviherbaspirillum</taxon>
    </lineage>
</organism>
<dbReference type="InterPro" id="IPR032466">
    <property type="entry name" value="Metal_Hydrolase"/>
</dbReference>
<dbReference type="EMBL" id="QYUO01000003">
    <property type="protein sequence ID" value="RJF91662.1"/>
    <property type="molecule type" value="Genomic_DNA"/>
</dbReference>
<dbReference type="GO" id="GO:0016787">
    <property type="term" value="F:hydrolase activity"/>
    <property type="evidence" value="ECO:0007669"/>
    <property type="project" value="UniProtKB-KW"/>
</dbReference>
<dbReference type="Pfam" id="PF04909">
    <property type="entry name" value="Amidohydro_2"/>
    <property type="match status" value="1"/>
</dbReference>
<dbReference type="GO" id="GO:0016831">
    <property type="term" value="F:carboxy-lyase activity"/>
    <property type="evidence" value="ECO:0007669"/>
    <property type="project" value="InterPro"/>
</dbReference>
<gene>
    <name evidence="3" type="ORF">D3871_23485</name>
</gene>
<accession>A0A3A3FJK8</accession>
<dbReference type="InterPro" id="IPR006680">
    <property type="entry name" value="Amidohydro-rel"/>
</dbReference>
<dbReference type="RefSeq" id="WP_119771560.1">
    <property type="nucleotide sequence ID" value="NZ_QYUO01000003.1"/>
</dbReference>
<dbReference type="AlphaFoldDB" id="A0A3A3FJK8"/>
<comment type="caution">
    <text evidence="3">The sequence shown here is derived from an EMBL/GenBank/DDBJ whole genome shotgun (WGS) entry which is preliminary data.</text>
</comment>
<keyword evidence="1" id="KW-0456">Lyase</keyword>
<name>A0A3A3FJK8_9BURK</name>
<dbReference type="GO" id="GO:0005737">
    <property type="term" value="C:cytoplasm"/>
    <property type="evidence" value="ECO:0007669"/>
    <property type="project" value="TreeGrafter"/>
</dbReference>
<dbReference type="Proteomes" id="UP000265955">
    <property type="component" value="Unassembled WGS sequence"/>
</dbReference>
<dbReference type="SUPFAM" id="SSF51556">
    <property type="entry name" value="Metallo-dependent hydrolases"/>
    <property type="match status" value="1"/>
</dbReference>
<evidence type="ECO:0000313" key="4">
    <source>
        <dbReference type="Proteomes" id="UP000265955"/>
    </source>
</evidence>
<dbReference type="GO" id="GO:0019748">
    <property type="term" value="P:secondary metabolic process"/>
    <property type="evidence" value="ECO:0007669"/>
    <property type="project" value="TreeGrafter"/>
</dbReference>
<keyword evidence="3" id="KW-0378">Hydrolase</keyword>